<dbReference type="EC" id="2.1.1.181" evidence="6"/>
<dbReference type="EMBL" id="JAGSPJ010000002">
    <property type="protein sequence ID" value="MBR7799475.1"/>
    <property type="molecule type" value="Genomic_DNA"/>
</dbReference>
<evidence type="ECO:0000256" key="1">
    <source>
        <dbReference type="ARBA" id="ARBA00022490"/>
    </source>
</evidence>
<comment type="caution">
    <text evidence="8">The sequence shown here is derived from an EMBL/GenBank/DDBJ whole genome shotgun (WGS) entry which is preliminary data.</text>
</comment>
<dbReference type="AlphaFoldDB" id="A0A941DZ77"/>
<comment type="function">
    <text evidence="6">Specifically methylates the adenine in position 1618 of 23S rRNA.</text>
</comment>
<keyword evidence="2 6" id="KW-0698">rRNA processing</keyword>
<evidence type="ECO:0000256" key="2">
    <source>
        <dbReference type="ARBA" id="ARBA00022552"/>
    </source>
</evidence>
<dbReference type="Gene3D" id="3.40.50.150">
    <property type="entry name" value="Vaccinia Virus protein VP39"/>
    <property type="match status" value="1"/>
</dbReference>
<evidence type="ECO:0000256" key="3">
    <source>
        <dbReference type="ARBA" id="ARBA00022603"/>
    </source>
</evidence>
<dbReference type="InterPro" id="IPR010286">
    <property type="entry name" value="METTL16/RlmF"/>
</dbReference>
<evidence type="ECO:0000313" key="9">
    <source>
        <dbReference type="Proteomes" id="UP000678545"/>
    </source>
</evidence>
<name>A0A941DZ77_9BURK</name>
<dbReference type="PIRSF" id="PIRSF029038">
    <property type="entry name" value="Mtase_YbiN_prd"/>
    <property type="match status" value="1"/>
</dbReference>
<organism evidence="8 9">
    <name type="scientific">Undibacterium fentianense</name>
    <dbReference type="NCBI Taxonomy" id="2828728"/>
    <lineage>
        <taxon>Bacteria</taxon>
        <taxon>Pseudomonadati</taxon>
        <taxon>Pseudomonadota</taxon>
        <taxon>Betaproteobacteria</taxon>
        <taxon>Burkholderiales</taxon>
        <taxon>Oxalobacteraceae</taxon>
        <taxon>Undibacterium</taxon>
    </lineage>
</organism>
<dbReference type="GO" id="GO:0005737">
    <property type="term" value="C:cytoplasm"/>
    <property type="evidence" value="ECO:0007669"/>
    <property type="project" value="UniProtKB-SubCell"/>
</dbReference>
<evidence type="ECO:0000256" key="4">
    <source>
        <dbReference type="ARBA" id="ARBA00022679"/>
    </source>
</evidence>
<dbReference type="PANTHER" id="PTHR13393:SF0">
    <property type="entry name" value="RNA N6-ADENOSINE-METHYLTRANSFERASE METTL16"/>
    <property type="match status" value="1"/>
</dbReference>
<dbReference type="Pfam" id="PF05971">
    <property type="entry name" value="Methyltransf_10"/>
    <property type="match status" value="1"/>
</dbReference>
<feature type="region of interest" description="Disordered" evidence="7">
    <location>
        <begin position="1"/>
        <end position="23"/>
    </location>
</feature>
<evidence type="ECO:0000256" key="5">
    <source>
        <dbReference type="ARBA" id="ARBA00022691"/>
    </source>
</evidence>
<keyword evidence="1 6" id="KW-0963">Cytoplasm</keyword>
<comment type="catalytic activity">
    <reaction evidence="6">
        <text>adenosine(1618) in 23S rRNA + S-adenosyl-L-methionine = N(6)-methyladenosine(1618) in 23S rRNA + S-adenosyl-L-homocysteine + H(+)</text>
        <dbReference type="Rhea" id="RHEA:16497"/>
        <dbReference type="Rhea" id="RHEA-COMP:10229"/>
        <dbReference type="Rhea" id="RHEA-COMP:10231"/>
        <dbReference type="ChEBI" id="CHEBI:15378"/>
        <dbReference type="ChEBI" id="CHEBI:57856"/>
        <dbReference type="ChEBI" id="CHEBI:59789"/>
        <dbReference type="ChEBI" id="CHEBI:74411"/>
        <dbReference type="ChEBI" id="CHEBI:74449"/>
        <dbReference type="EC" id="2.1.1.181"/>
    </reaction>
</comment>
<accession>A0A941DZ77</accession>
<sequence>MSPSKRVVEDNPSSNTSTLFHPRNRHQGKYDFEQLIEADKSTLNDSLASFIYTNIGGEISIHFSDPKAVKALNRALLRLQYGVSEWDIPEDYLCPPVPGRADYIHHLADLLIANNHGKSPKKSRVQVLDIGTGANGIYPLIGASSYQWQFVASDINPDSIANVDHILKNNPTLSTMIQTRLQIDRKAFFKNIIRDDEWFDLSMCNPPFHDSAAEAQKGTQRKWNNLGMSQQRDKLNFGGQDTELWCDGGELTFIQNMIKESQVFASRCFWFTSLVSKASHLPEIKVALKQANVQQSKIIDMQQGQKQSRLVAWSFLNPIQQAAWAKMRW</sequence>
<dbReference type="GO" id="GO:0070475">
    <property type="term" value="P:rRNA base methylation"/>
    <property type="evidence" value="ECO:0007669"/>
    <property type="project" value="TreeGrafter"/>
</dbReference>
<keyword evidence="9" id="KW-1185">Reference proteome</keyword>
<dbReference type="InterPro" id="IPR016909">
    <property type="entry name" value="rRNA_lsu_MeTfrase_F"/>
</dbReference>
<keyword evidence="3 6" id="KW-0489">Methyltransferase</keyword>
<evidence type="ECO:0000313" key="8">
    <source>
        <dbReference type="EMBL" id="MBR7799475.1"/>
    </source>
</evidence>
<dbReference type="Proteomes" id="UP000678545">
    <property type="component" value="Unassembled WGS sequence"/>
</dbReference>
<dbReference type="NCBIfam" id="NF008725">
    <property type="entry name" value="PRK11727.1"/>
    <property type="match status" value="1"/>
</dbReference>
<proteinExistence type="inferred from homology"/>
<protein>
    <recommendedName>
        <fullName evidence="6">Ribosomal RNA large subunit methyltransferase F</fullName>
        <ecNumber evidence="6">2.1.1.181</ecNumber>
    </recommendedName>
    <alternativeName>
        <fullName evidence="6">23S rRNA mA1618 methyltransferase</fullName>
    </alternativeName>
    <alternativeName>
        <fullName evidence="6">rRNA adenine N-6-methyltransferase</fullName>
    </alternativeName>
</protein>
<reference evidence="8" key="1">
    <citation type="submission" date="2021-04" db="EMBL/GenBank/DDBJ databases">
        <title>novel species isolated from subtropical streams in China.</title>
        <authorList>
            <person name="Lu H."/>
        </authorList>
    </citation>
    <scope>NUCLEOTIDE SEQUENCE</scope>
    <source>
        <strain evidence="8">FT137W</strain>
    </source>
</reference>
<dbReference type="InterPro" id="IPR029063">
    <property type="entry name" value="SAM-dependent_MTases_sf"/>
</dbReference>
<dbReference type="HAMAP" id="MF_01848">
    <property type="entry name" value="23SrRNA_methyltr_F"/>
    <property type="match status" value="1"/>
</dbReference>
<dbReference type="SUPFAM" id="SSF53335">
    <property type="entry name" value="S-adenosyl-L-methionine-dependent methyltransferases"/>
    <property type="match status" value="1"/>
</dbReference>
<dbReference type="GO" id="GO:0052907">
    <property type="term" value="F:23S rRNA (adenine(1618)-N(6))-methyltransferase activity"/>
    <property type="evidence" value="ECO:0007669"/>
    <property type="project" value="UniProtKB-EC"/>
</dbReference>
<keyword evidence="5 6" id="KW-0949">S-adenosyl-L-methionine</keyword>
<keyword evidence="4 6" id="KW-0808">Transferase</keyword>
<gene>
    <name evidence="6 8" type="primary">rlmF</name>
    <name evidence="8" type="ORF">KDM90_05625</name>
</gene>
<evidence type="ECO:0000256" key="6">
    <source>
        <dbReference type="HAMAP-Rule" id="MF_01848"/>
    </source>
</evidence>
<comment type="subcellular location">
    <subcellularLocation>
        <location evidence="6">Cytoplasm</location>
    </subcellularLocation>
</comment>
<comment type="similarity">
    <text evidence="6">Belongs to the methyltransferase superfamily. METTL16/RlmF family.</text>
</comment>
<evidence type="ECO:0000256" key="7">
    <source>
        <dbReference type="SAM" id="MobiDB-lite"/>
    </source>
</evidence>
<dbReference type="CDD" id="cd02440">
    <property type="entry name" value="AdoMet_MTases"/>
    <property type="match status" value="1"/>
</dbReference>
<dbReference type="PANTHER" id="PTHR13393">
    <property type="entry name" value="SAM-DEPENDENT METHYLTRANSFERASE"/>
    <property type="match status" value="1"/>
</dbReference>